<keyword evidence="2" id="KW-0408">Iron</keyword>
<dbReference type="OrthoDB" id="3209493at2"/>
<dbReference type="AlphaFoldDB" id="A0A1M7PFW2"/>
<dbReference type="GO" id="GO:0005506">
    <property type="term" value="F:iron ion binding"/>
    <property type="evidence" value="ECO:0007669"/>
    <property type="project" value="InterPro"/>
</dbReference>
<keyword evidence="4" id="KW-1185">Reference proteome</keyword>
<dbReference type="GO" id="GO:0020037">
    <property type="term" value="F:heme binding"/>
    <property type="evidence" value="ECO:0007669"/>
    <property type="project" value="InterPro"/>
</dbReference>
<keyword evidence="2" id="KW-0349">Heme</keyword>
<evidence type="ECO:0000256" key="1">
    <source>
        <dbReference type="ARBA" id="ARBA00010617"/>
    </source>
</evidence>
<comment type="similarity">
    <text evidence="1 2">Belongs to the cytochrome P450 family.</text>
</comment>
<dbReference type="Gene3D" id="1.10.630.10">
    <property type="entry name" value="Cytochrome P450"/>
    <property type="match status" value="1"/>
</dbReference>
<dbReference type="InterPro" id="IPR002397">
    <property type="entry name" value="Cyt_P450_B"/>
</dbReference>
<dbReference type="InterPro" id="IPR017972">
    <property type="entry name" value="Cyt_P450_CS"/>
</dbReference>
<evidence type="ECO:0000256" key="2">
    <source>
        <dbReference type="RuleBase" id="RU000461"/>
    </source>
</evidence>
<evidence type="ECO:0000313" key="3">
    <source>
        <dbReference type="EMBL" id="SHN15874.1"/>
    </source>
</evidence>
<dbReference type="InterPro" id="IPR036396">
    <property type="entry name" value="Cyt_P450_sf"/>
</dbReference>
<dbReference type="GO" id="GO:0016705">
    <property type="term" value="F:oxidoreductase activity, acting on paired donors, with incorporation or reduction of molecular oxygen"/>
    <property type="evidence" value="ECO:0007669"/>
    <property type="project" value="InterPro"/>
</dbReference>
<sequence>MTTSESRDEAVGSGDVDFDHHSLTFRDHPHEALAELRSRGPVLHSSAHDGFWVLTDYASVFEAAKDDARFSSAESVGIPASGMPFPILPIESDPPQTQQLRAITMTPFSPGTVKSLQPDMREIATELIDAFIERGECDLVQELTTPLPARLMLRMLGFDESTWRSWVERVHLVIHDRAHDLDAAMTAAGSLLTELGTEMERRREAAPTSDLYARIVHGSVDGVPLDDVQITMYGFLMMLGGMDTTSGLTSNSLLQLCVQPNLRQRLIDDRSLLPAATEEFLRHDTPTLGLARTVTEDATMAGQSLKAGERALLMWAGANRDPAVFENPDEIDFDRENKRHLAFGVGKHRCLGSNLAREMFKVMIDEILTRLPDFRLAGEPVRFSDAGEVHALRHLPVIFTPGPRRK</sequence>
<dbReference type="PROSITE" id="PS00086">
    <property type="entry name" value="CYTOCHROME_P450"/>
    <property type="match status" value="1"/>
</dbReference>
<organism evidence="3 4">
    <name type="scientific">Cryptosporangium aurantiacum</name>
    <dbReference type="NCBI Taxonomy" id="134849"/>
    <lineage>
        <taxon>Bacteria</taxon>
        <taxon>Bacillati</taxon>
        <taxon>Actinomycetota</taxon>
        <taxon>Actinomycetes</taxon>
        <taxon>Cryptosporangiales</taxon>
        <taxon>Cryptosporangiaceae</taxon>
        <taxon>Cryptosporangium</taxon>
    </lineage>
</organism>
<evidence type="ECO:0000313" key="4">
    <source>
        <dbReference type="Proteomes" id="UP000184440"/>
    </source>
</evidence>
<protein>
    <submittedName>
        <fullName evidence="3">Cytochrome P450</fullName>
    </submittedName>
</protein>
<keyword evidence="2" id="KW-0479">Metal-binding</keyword>
<dbReference type="PRINTS" id="PR00359">
    <property type="entry name" value="BP450"/>
</dbReference>
<dbReference type="InterPro" id="IPR001128">
    <property type="entry name" value="Cyt_P450"/>
</dbReference>
<proteinExistence type="inferred from homology"/>
<dbReference type="Pfam" id="PF00067">
    <property type="entry name" value="p450"/>
    <property type="match status" value="1"/>
</dbReference>
<dbReference type="RefSeq" id="WP_073257167.1">
    <property type="nucleotide sequence ID" value="NZ_FRCS01000003.1"/>
</dbReference>
<dbReference type="GO" id="GO:0004497">
    <property type="term" value="F:monooxygenase activity"/>
    <property type="evidence" value="ECO:0007669"/>
    <property type="project" value="UniProtKB-KW"/>
</dbReference>
<gene>
    <name evidence="3" type="ORF">SAMN05443668_103310</name>
</gene>
<accession>A0A1M7PFW2</accession>
<name>A0A1M7PFW2_9ACTN</name>
<keyword evidence="2" id="KW-0560">Oxidoreductase</keyword>
<keyword evidence="2" id="KW-0503">Monooxygenase</keyword>
<dbReference type="PANTHER" id="PTHR46696">
    <property type="entry name" value="P450, PUTATIVE (EUROFUNG)-RELATED"/>
    <property type="match status" value="1"/>
</dbReference>
<dbReference type="SUPFAM" id="SSF48264">
    <property type="entry name" value="Cytochrome P450"/>
    <property type="match status" value="1"/>
</dbReference>
<dbReference type="Proteomes" id="UP000184440">
    <property type="component" value="Unassembled WGS sequence"/>
</dbReference>
<reference evidence="3 4" key="1">
    <citation type="submission" date="2016-11" db="EMBL/GenBank/DDBJ databases">
        <authorList>
            <person name="Jaros S."/>
            <person name="Januszkiewicz K."/>
            <person name="Wedrychowicz H."/>
        </authorList>
    </citation>
    <scope>NUCLEOTIDE SEQUENCE [LARGE SCALE GENOMIC DNA]</scope>
    <source>
        <strain evidence="3 4">DSM 46144</strain>
    </source>
</reference>
<dbReference type="EMBL" id="FRCS01000003">
    <property type="protein sequence ID" value="SHN15874.1"/>
    <property type="molecule type" value="Genomic_DNA"/>
</dbReference>
<dbReference type="STRING" id="134849.SAMN05443668_103310"/>
<dbReference type="PANTHER" id="PTHR46696:SF6">
    <property type="entry name" value="P450, PUTATIVE (EUROFUNG)-RELATED"/>
    <property type="match status" value="1"/>
</dbReference>